<dbReference type="EMBL" id="CP029254">
    <property type="protein sequence ID" value="AWK10953.1"/>
    <property type="molecule type" value="Genomic_DNA"/>
</dbReference>
<evidence type="ECO:0000313" key="4">
    <source>
        <dbReference type="Proteomes" id="UP000245051"/>
    </source>
</evidence>
<keyword evidence="4" id="KW-1185">Reference proteome</keyword>
<dbReference type="Gene3D" id="3.40.33.10">
    <property type="entry name" value="CAP"/>
    <property type="match status" value="1"/>
</dbReference>
<name>A0ABM6VAS4_9ACTN</name>
<dbReference type="PANTHER" id="PTHR31157:SF1">
    <property type="entry name" value="SCP DOMAIN-CONTAINING PROTEIN"/>
    <property type="match status" value="1"/>
</dbReference>
<protein>
    <submittedName>
        <fullName evidence="3">SCP-like extracellular</fullName>
    </submittedName>
</protein>
<sequence>MGRHRRKKRVPGPVRNGLLGIAAAAAVGAVAVAAGLLPGGGVLTAGDGETTAQQVREVAAGGKEAQGSPSPSPSPTGRSSAQPAPSPSKGLSSTSGKDSPSTAVPGTKPPATRTPAAKAPAEKPTAPAEKPAAAEAPAKKAPGSKAAAPEKAVTPGSGTAQGSGSTPEHRAAPAPAEPRPKAPSGETAAEAEVLALVNKERAKVGCAPVHPDASLARLAGRFSSDMAARNFFDHTDPEGDSPWDRAAQAGVSGLGAENIARGQADARTVMNAWMNSDGHRANILNCDYRTLGVGVSFAQGGPWWTQDFGF</sequence>
<dbReference type="CDD" id="cd05379">
    <property type="entry name" value="CAP_bacterial"/>
    <property type="match status" value="1"/>
</dbReference>
<dbReference type="PANTHER" id="PTHR31157">
    <property type="entry name" value="SCP DOMAIN-CONTAINING PROTEIN"/>
    <property type="match status" value="1"/>
</dbReference>
<dbReference type="Pfam" id="PF00188">
    <property type="entry name" value="CAP"/>
    <property type="match status" value="1"/>
</dbReference>
<feature type="compositionally biased region" description="Low complexity" evidence="1">
    <location>
        <begin position="105"/>
        <end position="152"/>
    </location>
</feature>
<dbReference type="Proteomes" id="UP000245051">
    <property type="component" value="Chromosome"/>
</dbReference>
<accession>A0ABM6VAS4</accession>
<organism evidence="3 4">
    <name type="scientific">Streptomyces spongiicola</name>
    <dbReference type="NCBI Taxonomy" id="1690221"/>
    <lineage>
        <taxon>Bacteria</taxon>
        <taxon>Bacillati</taxon>
        <taxon>Actinomycetota</taxon>
        <taxon>Actinomycetes</taxon>
        <taxon>Kitasatosporales</taxon>
        <taxon>Streptomycetaceae</taxon>
        <taxon>Streptomyces</taxon>
    </lineage>
</organism>
<gene>
    <name evidence="3" type="ORF">DDQ41_20860</name>
</gene>
<dbReference type="InterPro" id="IPR035940">
    <property type="entry name" value="CAP_sf"/>
</dbReference>
<dbReference type="InterPro" id="IPR014044">
    <property type="entry name" value="CAP_dom"/>
</dbReference>
<evidence type="ECO:0000256" key="1">
    <source>
        <dbReference type="SAM" id="MobiDB-lite"/>
    </source>
</evidence>
<proteinExistence type="predicted"/>
<dbReference type="RefSeq" id="WP_109295846.1">
    <property type="nucleotide sequence ID" value="NZ_CP029254.1"/>
</dbReference>
<feature type="compositionally biased region" description="Polar residues" evidence="1">
    <location>
        <begin position="76"/>
        <end position="104"/>
    </location>
</feature>
<feature type="region of interest" description="Disordered" evidence="1">
    <location>
        <begin position="57"/>
        <end position="188"/>
    </location>
</feature>
<feature type="domain" description="SCP" evidence="2">
    <location>
        <begin position="194"/>
        <end position="308"/>
    </location>
</feature>
<reference evidence="3 4" key="1">
    <citation type="submission" date="2018-05" db="EMBL/GenBank/DDBJ databases">
        <title>Complete genome sequence of the Type Strain of Streptomyces spongiicola HNM0071, the producer of staurosporine.</title>
        <authorList>
            <person name="Zhou S."/>
            <person name="Huang X."/>
        </authorList>
    </citation>
    <scope>NUCLEOTIDE SEQUENCE [LARGE SCALE GENOMIC DNA]</scope>
    <source>
        <strain evidence="3 4">HNM0071</strain>
    </source>
</reference>
<dbReference type="SUPFAM" id="SSF55797">
    <property type="entry name" value="PR-1-like"/>
    <property type="match status" value="1"/>
</dbReference>
<evidence type="ECO:0000313" key="3">
    <source>
        <dbReference type="EMBL" id="AWK10953.1"/>
    </source>
</evidence>
<feature type="compositionally biased region" description="Polar residues" evidence="1">
    <location>
        <begin position="156"/>
        <end position="166"/>
    </location>
</feature>
<evidence type="ECO:0000259" key="2">
    <source>
        <dbReference type="Pfam" id="PF00188"/>
    </source>
</evidence>